<dbReference type="RefSeq" id="WP_110130267.1">
    <property type="nucleotide sequence ID" value="NZ_QHJQ01000002.1"/>
</dbReference>
<dbReference type="InParanoid" id="A0A317ZM03"/>
<protein>
    <recommendedName>
        <fullName evidence="4">Band 7 domain-containing protein</fullName>
    </recommendedName>
</protein>
<dbReference type="OrthoDB" id="7057712at2"/>
<dbReference type="InterPro" id="IPR036013">
    <property type="entry name" value="Band_7/SPFH_dom_sf"/>
</dbReference>
<dbReference type="AlphaFoldDB" id="A0A317ZM03"/>
<dbReference type="FunCoup" id="A0A317ZM03">
    <property type="interactions" value="125"/>
</dbReference>
<dbReference type="PANTHER" id="PTHR23222">
    <property type="entry name" value="PROHIBITIN"/>
    <property type="match status" value="1"/>
</dbReference>
<comment type="subcellular location">
    <subcellularLocation>
        <location evidence="1">Membrane</location>
        <topology evidence="1">Single-pass membrane protein</topology>
    </subcellularLocation>
</comment>
<feature type="domain" description="Band 7" evidence="4">
    <location>
        <begin position="24"/>
        <end position="190"/>
    </location>
</feature>
<evidence type="ECO:0000256" key="2">
    <source>
        <dbReference type="SAM" id="Coils"/>
    </source>
</evidence>
<comment type="caution">
    <text evidence="5">The sequence shown here is derived from an EMBL/GenBank/DDBJ whole genome shotgun (WGS) entry which is preliminary data.</text>
</comment>
<evidence type="ECO:0000256" key="1">
    <source>
        <dbReference type="ARBA" id="ARBA00004167"/>
    </source>
</evidence>
<reference evidence="5 6" key="1">
    <citation type="submission" date="2018-05" db="EMBL/GenBank/DDBJ databases">
        <title>Coraliomargarita sinensis sp. nov., isolated from a marine solar saltern.</title>
        <authorList>
            <person name="Zhou L.Y."/>
        </authorList>
    </citation>
    <scope>NUCLEOTIDE SEQUENCE [LARGE SCALE GENOMIC DNA]</scope>
    <source>
        <strain evidence="5 6">WN38</strain>
    </source>
</reference>
<accession>A0A317ZM03</accession>
<sequence length="297" mass="33625">MNKQTVLTTVVVIIIAILVLASTRFFVSVPAGHVAVATLFGQVQDQPYEEGLHIPVNPLYEFTFYDIREKELKETAGVPSQDQLTTTVDVSIKFRINGEDAPRMLQETGTFEDAVRVQIQPKLRSVVREQGKSIVRAEDFFLQETQENLQTAIFQAMRDYLEPRGIICLDILIRDISLPPFITRAIESKKEREQEVEKQKAELERFRTEQQQKIAQAEAEKTAAELEAEKRRTLADAQAYEITKLNDAIAKNPAYVQIQALEALKSISQDKSSKIYFLNGESPTPLPLMNMGEPLTK</sequence>
<dbReference type="GO" id="GO:0016020">
    <property type="term" value="C:membrane"/>
    <property type="evidence" value="ECO:0007669"/>
    <property type="project" value="UniProtKB-SubCell"/>
</dbReference>
<evidence type="ECO:0000259" key="4">
    <source>
        <dbReference type="SMART" id="SM00244"/>
    </source>
</evidence>
<dbReference type="SUPFAM" id="SSF117892">
    <property type="entry name" value="Band 7/SPFH domain"/>
    <property type="match status" value="1"/>
</dbReference>
<dbReference type="CDD" id="cd03401">
    <property type="entry name" value="SPFH_prohibitin"/>
    <property type="match status" value="1"/>
</dbReference>
<dbReference type="Gene3D" id="3.30.479.30">
    <property type="entry name" value="Band 7 domain"/>
    <property type="match status" value="1"/>
</dbReference>
<dbReference type="EMBL" id="QHJQ01000002">
    <property type="protein sequence ID" value="PXA05263.1"/>
    <property type="molecule type" value="Genomic_DNA"/>
</dbReference>
<evidence type="ECO:0000256" key="3">
    <source>
        <dbReference type="SAM" id="MobiDB-lite"/>
    </source>
</evidence>
<feature type="region of interest" description="Disordered" evidence="3">
    <location>
        <begin position="278"/>
        <end position="297"/>
    </location>
</feature>
<gene>
    <name evidence="5" type="ORF">DDZ13_03170</name>
</gene>
<name>A0A317ZM03_9BACT</name>
<keyword evidence="2" id="KW-0175">Coiled coil</keyword>
<organism evidence="5 6">
    <name type="scientific">Coraliomargarita sinensis</name>
    <dbReference type="NCBI Taxonomy" id="2174842"/>
    <lineage>
        <taxon>Bacteria</taxon>
        <taxon>Pseudomonadati</taxon>
        <taxon>Verrucomicrobiota</taxon>
        <taxon>Opitutia</taxon>
        <taxon>Puniceicoccales</taxon>
        <taxon>Coraliomargaritaceae</taxon>
        <taxon>Coraliomargarita</taxon>
    </lineage>
</organism>
<keyword evidence="6" id="KW-1185">Reference proteome</keyword>
<dbReference type="Pfam" id="PF01145">
    <property type="entry name" value="Band_7"/>
    <property type="match status" value="1"/>
</dbReference>
<evidence type="ECO:0000313" key="6">
    <source>
        <dbReference type="Proteomes" id="UP000247099"/>
    </source>
</evidence>
<dbReference type="InterPro" id="IPR000163">
    <property type="entry name" value="Prohibitin"/>
</dbReference>
<dbReference type="InterPro" id="IPR001107">
    <property type="entry name" value="Band_7"/>
</dbReference>
<feature type="coiled-coil region" evidence="2">
    <location>
        <begin position="182"/>
        <end position="243"/>
    </location>
</feature>
<dbReference type="PANTHER" id="PTHR23222:SF0">
    <property type="entry name" value="PROHIBITIN 1"/>
    <property type="match status" value="1"/>
</dbReference>
<dbReference type="Proteomes" id="UP000247099">
    <property type="component" value="Unassembled WGS sequence"/>
</dbReference>
<dbReference type="SMART" id="SM00244">
    <property type="entry name" value="PHB"/>
    <property type="match status" value="1"/>
</dbReference>
<evidence type="ECO:0000313" key="5">
    <source>
        <dbReference type="EMBL" id="PXA05263.1"/>
    </source>
</evidence>
<proteinExistence type="predicted"/>